<dbReference type="RefSeq" id="WP_120465993.1">
    <property type="nucleotide sequence ID" value="NZ_RAYQ01000001.1"/>
</dbReference>
<protein>
    <submittedName>
        <fullName evidence="3">AbrB/MazE/SpoVT family DNA-binding domain-containing protein</fullName>
    </submittedName>
</protein>
<reference evidence="3 4" key="1">
    <citation type="submission" date="2018-09" db="EMBL/GenBank/DDBJ databases">
        <title>Murine metabolic-syndrome-specific gut microbial biobank.</title>
        <authorList>
            <person name="Liu C."/>
        </authorList>
    </citation>
    <scope>NUCLEOTIDE SEQUENCE [LARGE SCALE GENOMIC DNA]</scope>
    <source>
        <strain evidence="3 4">0.1xD8-82</strain>
    </source>
</reference>
<dbReference type="InterPro" id="IPR007159">
    <property type="entry name" value="SpoVT-AbrB_dom"/>
</dbReference>
<evidence type="ECO:0000259" key="2">
    <source>
        <dbReference type="PROSITE" id="PS51740"/>
    </source>
</evidence>
<dbReference type="Proteomes" id="UP000280696">
    <property type="component" value="Unassembled WGS sequence"/>
</dbReference>
<dbReference type="EMBL" id="RAYQ01000001">
    <property type="protein sequence ID" value="RKI94212.1"/>
    <property type="molecule type" value="Genomic_DNA"/>
</dbReference>
<name>A0A3A9AS56_9FIRM</name>
<keyword evidence="1 3" id="KW-0238">DNA-binding</keyword>
<dbReference type="GO" id="GO:0003677">
    <property type="term" value="F:DNA binding"/>
    <property type="evidence" value="ECO:0007669"/>
    <property type="project" value="UniProtKB-UniRule"/>
</dbReference>
<dbReference type="PROSITE" id="PS51740">
    <property type="entry name" value="SPOVT_ABRB"/>
    <property type="match status" value="1"/>
</dbReference>
<keyword evidence="4" id="KW-1185">Reference proteome</keyword>
<feature type="domain" description="SpoVT-AbrB" evidence="2">
    <location>
        <begin position="14"/>
        <end position="57"/>
    </location>
</feature>
<dbReference type="SUPFAM" id="SSF89447">
    <property type="entry name" value="AbrB/MazE/MraZ-like"/>
    <property type="match status" value="1"/>
</dbReference>
<organism evidence="3 4">
    <name type="scientific">Parablautia intestinalis</name>
    <dbReference type="NCBI Taxonomy" id="2320100"/>
    <lineage>
        <taxon>Bacteria</taxon>
        <taxon>Bacillati</taxon>
        <taxon>Bacillota</taxon>
        <taxon>Clostridia</taxon>
        <taxon>Lachnospirales</taxon>
        <taxon>Lachnospiraceae</taxon>
        <taxon>Parablautia</taxon>
    </lineage>
</organism>
<sequence length="126" mass="14036">MPATMTKGRVPMEMKKLSISAKRQITIPQKFFTMLGFDTEAECIVRGNELVIRPARTNTGGEFAEQILTDLIARGYSGNDLLERFKKAQRQVHPAVEAMLADAEQVASSESGHISYEDVFGIEDEE</sequence>
<gene>
    <name evidence="3" type="ORF">D7V94_01170</name>
</gene>
<dbReference type="AlphaFoldDB" id="A0A3A9AS56"/>
<comment type="caution">
    <text evidence="3">The sequence shown here is derived from an EMBL/GenBank/DDBJ whole genome shotgun (WGS) entry which is preliminary data.</text>
</comment>
<evidence type="ECO:0000313" key="3">
    <source>
        <dbReference type="EMBL" id="RKI94212.1"/>
    </source>
</evidence>
<evidence type="ECO:0000313" key="4">
    <source>
        <dbReference type="Proteomes" id="UP000280696"/>
    </source>
</evidence>
<dbReference type="InterPro" id="IPR037914">
    <property type="entry name" value="SpoVT-AbrB_sf"/>
</dbReference>
<evidence type="ECO:0000256" key="1">
    <source>
        <dbReference type="PROSITE-ProRule" id="PRU01076"/>
    </source>
</evidence>
<accession>A0A3A9AS56</accession>
<proteinExistence type="predicted"/>
<dbReference type="OrthoDB" id="71707at2"/>